<dbReference type="GO" id="GO:0007076">
    <property type="term" value="P:mitotic chromosome condensation"/>
    <property type="evidence" value="ECO:0007669"/>
    <property type="project" value="InterPro"/>
</dbReference>
<dbReference type="InterPro" id="IPR032682">
    <property type="entry name" value="Cnd1_C"/>
</dbReference>
<dbReference type="OrthoDB" id="436262at2759"/>
<evidence type="ECO:0000256" key="1">
    <source>
        <dbReference type="ARBA" id="ARBA00004123"/>
    </source>
</evidence>
<feature type="compositionally biased region" description="Polar residues" evidence="12">
    <location>
        <begin position="1251"/>
        <end position="1264"/>
    </location>
</feature>
<evidence type="ECO:0000256" key="10">
    <source>
        <dbReference type="PIRNR" id="PIRNR017127"/>
    </source>
</evidence>
<evidence type="ECO:0000256" key="7">
    <source>
        <dbReference type="ARBA" id="ARBA00023067"/>
    </source>
</evidence>
<dbReference type="GO" id="GO:0000779">
    <property type="term" value="C:condensed chromosome, centromeric region"/>
    <property type="evidence" value="ECO:0007669"/>
    <property type="project" value="TreeGrafter"/>
</dbReference>
<feature type="region of interest" description="Disordered" evidence="12">
    <location>
        <begin position="1136"/>
        <end position="1295"/>
    </location>
</feature>
<dbReference type="Pfam" id="PF12717">
    <property type="entry name" value="Cnd1"/>
    <property type="match status" value="1"/>
</dbReference>
<dbReference type="EMBL" id="CAJPEV010004383">
    <property type="protein sequence ID" value="CAG0901703.1"/>
    <property type="molecule type" value="Genomic_DNA"/>
</dbReference>
<evidence type="ECO:0000256" key="2">
    <source>
        <dbReference type="ARBA" id="ARBA00004286"/>
    </source>
</evidence>
<keyword evidence="16" id="KW-1185">Reference proteome</keyword>
<dbReference type="GO" id="GO:0051301">
    <property type="term" value="P:cell division"/>
    <property type="evidence" value="ECO:0007669"/>
    <property type="project" value="UniProtKB-KW"/>
</dbReference>
<keyword evidence="7 10" id="KW-0226">DNA condensation</keyword>
<keyword evidence="9 10" id="KW-0131">Cell cycle</keyword>
<organism evidence="15">
    <name type="scientific">Darwinula stevensoni</name>
    <dbReference type="NCBI Taxonomy" id="69355"/>
    <lineage>
        <taxon>Eukaryota</taxon>
        <taxon>Metazoa</taxon>
        <taxon>Ecdysozoa</taxon>
        <taxon>Arthropoda</taxon>
        <taxon>Crustacea</taxon>
        <taxon>Oligostraca</taxon>
        <taxon>Ostracoda</taxon>
        <taxon>Podocopa</taxon>
        <taxon>Podocopida</taxon>
        <taxon>Darwinulocopina</taxon>
        <taxon>Darwinuloidea</taxon>
        <taxon>Darwinulidae</taxon>
        <taxon>Darwinula</taxon>
    </lineage>
</organism>
<proteinExistence type="inferred from homology"/>
<feature type="compositionally biased region" description="Acidic residues" evidence="12">
    <location>
        <begin position="1175"/>
        <end position="1187"/>
    </location>
</feature>
<gene>
    <name evidence="15" type="ORF">DSTB1V02_LOCUS12152</name>
</gene>
<dbReference type="GO" id="GO:0005634">
    <property type="term" value="C:nucleus"/>
    <property type="evidence" value="ECO:0007669"/>
    <property type="project" value="UniProtKB-SubCell"/>
</dbReference>
<dbReference type="InterPro" id="IPR011989">
    <property type="entry name" value="ARM-like"/>
</dbReference>
<feature type="compositionally biased region" description="Basic residues" evidence="12">
    <location>
        <begin position="1238"/>
        <end position="1249"/>
    </location>
</feature>
<dbReference type="Pfam" id="PF12922">
    <property type="entry name" value="Cnd1_N"/>
    <property type="match status" value="1"/>
</dbReference>
<feature type="region of interest" description="Disordered" evidence="12">
    <location>
        <begin position="778"/>
        <end position="798"/>
    </location>
</feature>
<feature type="compositionally biased region" description="Basic residues" evidence="12">
    <location>
        <begin position="1199"/>
        <end position="1208"/>
    </location>
</feature>
<dbReference type="GO" id="GO:0010032">
    <property type="term" value="P:meiotic chromosome condensation"/>
    <property type="evidence" value="ECO:0007669"/>
    <property type="project" value="TreeGrafter"/>
</dbReference>
<dbReference type="GO" id="GO:0042393">
    <property type="term" value="F:histone binding"/>
    <property type="evidence" value="ECO:0007669"/>
    <property type="project" value="TreeGrafter"/>
</dbReference>
<evidence type="ECO:0000256" key="12">
    <source>
        <dbReference type="SAM" id="MobiDB-lite"/>
    </source>
</evidence>
<dbReference type="PANTHER" id="PTHR14222">
    <property type="entry name" value="CONDENSIN"/>
    <property type="match status" value="1"/>
</dbReference>
<reference evidence="15" key="1">
    <citation type="submission" date="2020-11" db="EMBL/GenBank/DDBJ databases">
        <authorList>
            <person name="Tran Van P."/>
        </authorList>
    </citation>
    <scope>NUCLEOTIDE SEQUENCE</scope>
</reference>
<feature type="domain" description="Condensin complex subunit 1 N-terminal" evidence="14">
    <location>
        <begin position="71"/>
        <end position="190"/>
    </location>
</feature>
<evidence type="ECO:0000313" key="16">
    <source>
        <dbReference type="Proteomes" id="UP000677054"/>
    </source>
</evidence>
<dbReference type="PANTHER" id="PTHR14222:SF2">
    <property type="entry name" value="CONDENSIN COMPLEX SUBUNIT 1"/>
    <property type="match status" value="1"/>
</dbReference>
<dbReference type="GO" id="GO:0000796">
    <property type="term" value="C:condensin complex"/>
    <property type="evidence" value="ECO:0007669"/>
    <property type="project" value="TreeGrafter"/>
</dbReference>
<evidence type="ECO:0000256" key="9">
    <source>
        <dbReference type="ARBA" id="ARBA00023306"/>
    </source>
</evidence>
<sequence length="1295" mass="146517">MEFVIPVTRDGLKCADSAGHYVVEEFFNVKELPYKIRDAFSSAKRSADFIEANFDVLYGGLENFSHLSLETKEDAWNCISIGMQELISELHQALDPEEPLDGDVQLKYRNMLKMLIYLMVQYIYEYEAEDARNIRNDIGKGRGRGKVKASEEPDFWPRVKDRALHLLYEVACLPLHLLWNTPLVDEDFIRWEPTMLQYFESSVIPLAQGLVHVSQDLEGKMILGELVREIGRMDVGILARDTSTTKHYAQFITEVANISPDLLIPSMTFLVPLLECEPYTVRSAVLEVMGEIVGRVLCAEGLEKKERKLRDEFLEYLLDHMCDVNAFVRAKASFVMQVWGKLSAAGAIPLKYQPTVLNKAIRRVSDKAATVRKNAIQLIMALLQGNPYAAALPIDDVQKQLAEETKKLQAMEEEYVSKEKARSDALSDPAQLWLEMFPHVLEAAKEHLEEGNKENFPDSLEFALRINQAIPALCDLLSSEQTSDVFETIDFFVVAMQFQFEQAITGVRRMLNLVWSKEKSIQEAVLKAYRTLYFEEKEGKSARSNAGKVVSHLIKLASSANLGELVSLENLIVELVRAGDINKQMLQILWERFTRAQPGITEQESRTALQLLAMAGSANPGIIATNLQVLMDVGLGPGAKENHLLPWLTCKALLKLQVRYSGRTVSKDGEELSPRMPPDHKLFQLLQDLLVDEFLNEKDVHYTPMALEAINVIYKLSDLPHQNSSVILKGCQLKVFSKEEKLCSLPLARLLSMVGHVALKQKMFLMNDVFQELKRRDAAREETGKDRTKRITSRASRASRVSNPANVSSASMLDGDQELGMLGATAHDSNFESVKEECEGLLYSGYLGHFRGLVVEICSKLSQYTDKRLKTAACDALGKFMLTSSRFCEDHIQLFFTILEKSDIEEIRGNSVLYCRDLMIQYPNVLAPWTPYIYRRLHDTSNLVKKQTLRVLNELVLSDMIKVRGQISDVALCIMDPDPGVSNAARLFFVELAGKGNSVYNVLPDIISRLSDAEVGTSEEHFQNILNFIITVTQKEKQMDGLVEKLVNRFPAATTERQWRDMAYCLSLLNYGEKSLKKLQENLPCYAKALSEPKVYEHFVKILTGCKKFIKPDMKRVMEEFEAQIKEFHEKGLDDVTASKRARDAVRRQSNRNTPKTPRSPTKQRTRRQLPSSSSEDEEEESEEEDEVTKSDEVPVVRKNPRERKRGGKKNEEEIQSGSDAEDFQPPSTKKTQPLSTKKTRPLTAKKTRPLATQNTQTPGRTLRSSNSSTSTSSTSSSISSSTVKKRILRRGQEK</sequence>
<evidence type="ECO:0000256" key="6">
    <source>
        <dbReference type="ARBA" id="ARBA00022776"/>
    </source>
</evidence>
<dbReference type="EMBL" id="LR903900">
    <property type="protein sequence ID" value="CAD7252394.1"/>
    <property type="molecule type" value="Genomic_DNA"/>
</dbReference>
<dbReference type="PIRSF" id="PIRSF017127">
    <property type="entry name" value="Condensin_D2"/>
    <property type="match status" value="1"/>
</dbReference>
<evidence type="ECO:0000256" key="4">
    <source>
        <dbReference type="ARBA" id="ARBA00022454"/>
    </source>
</evidence>
<evidence type="ECO:0000256" key="5">
    <source>
        <dbReference type="ARBA" id="ARBA00022618"/>
    </source>
</evidence>
<feature type="compositionally biased region" description="Polar residues" evidence="12">
    <location>
        <begin position="1226"/>
        <end position="1237"/>
    </location>
</feature>
<evidence type="ECO:0000256" key="8">
    <source>
        <dbReference type="ARBA" id="ARBA00023242"/>
    </source>
</evidence>
<keyword evidence="6 10" id="KW-0498">Mitosis</keyword>
<evidence type="ECO:0000256" key="3">
    <source>
        <dbReference type="ARBA" id="ARBA00009606"/>
    </source>
</evidence>
<comment type="similarity">
    <text evidence="3 10">Belongs to the CND1 (condensin subunit 1) family.</text>
</comment>
<dbReference type="InterPro" id="IPR026971">
    <property type="entry name" value="CND1/NCAPD3"/>
</dbReference>
<feature type="compositionally biased region" description="Polar residues" evidence="12">
    <location>
        <begin position="1151"/>
        <end position="1161"/>
    </location>
</feature>
<comment type="subcellular location">
    <subcellularLocation>
        <location evidence="2">Chromosome</location>
    </subcellularLocation>
    <subcellularLocation>
        <location evidence="1">Nucleus</location>
    </subcellularLocation>
</comment>
<accession>A0A7R9FRM4</accession>
<dbReference type="SUPFAM" id="SSF48371">
    <property type="entry name" value="ARM repeat"/>
    <property type="match status" value="1"/>
</dbReference>
<keyword evidence="5 10" id="KW-0132">Cell division</keyword>
<keyword evidence="8" id="KW-0539">Nucleus</keyword>
<feature type="compositionally biased region" description="Basic and acidic residues" evidence="12">
    <location>
        <begin position="1136"/>
        <end position="1147"/>
    </location>
</feature>
<evidence type="ECO:0000259" key="14">
    <source>
        <dbReference type="Pfam" id="PF12922"/>
    </source>
</evidence>
<dbReference type="InterPro" id="IPR024324">
    <property type="entry name" value="Condensin_cplx_su1_N"/>
</dbReference>
<evidence type="ECO:0000313" key="15">
    <source>
        <dbReference type="EMBL" id="CAD7252394.1"/>
    </source>
</evidence>
<protein>
    <recommendedName>
        <fullName evidence="10">Condensin complex subunit 1</fullName>
    </recommendedName>
</protein>
<feature type="compositionally biased region" description="Low complexity" evidence="12">
    <location>
        <begin position="1265"/>
        <end position="1283"/>
    </location>
</feature>
<dbReference type="InterPro" id="IPR016024">
    <property type="entry name" value="ARM-type_fold"/>
</dbReference>
<evidence type="ECO:0000259" key="13">
    <source>
        <dbReference type="Pfam" id="PF12717"/>
    </source>
</evidence>
<dbReference type="Proteomes" id="UP000677054">
    <property type="component" value="Unassembled WGS sequence"/>
</dbReference>
<feature type="coiled-coil region" evidence="11">
    <location>
        <begin position="394"/>
        <end position="421"/>
    </location>
</feature>
<feature type="domain" description="Condensin complex subunit 1 C-terminal" evidence="13">
    <location>
        <begin position="907"/>
        <end position="1067"/>
    </location>
</feature>
<feature type="compositionally biased region" description="Basic residues" evidence="12">
    <location>
        <begin position="1284"/>
        <end position="1295"/>
    </location>
</feature>
<comment type="function">
    <text evidence="10">Regulatory subunit of the condensin complex, a complex required for conversion of interphase chromatin into mitotic-like condense chromosomes. The condensin complex probably introduces positive supercoils into relaxed DNA in the presence of type I topoisomerases and converts nicked DNA into positive knotted forms in the presence of type II topoisomerases.</text>
</comment>
<name>A0A7R9FRM4_9CRUS</name>
<dbReference type="Gene3D" id="1.25.10.10">
    <property type="entry name" value="Leucine-rich Repeat Variant"/>
    <property type="match status" value="2"/>
</dbReference>
<keyword evidence="4" id="KW-0158">Chromosome</keyword>
<keyword evidence="11" id="KW-0175">Coiled coil</keyword>
<evidence type="ECO:0000256" key="11">
    <source>
        <dbReference type="SAM" id="Coils"/>
    </source>
</evidence>
<dbReference type="InterPro" id="IPR007673">
    <property type="entry name" value="Condensin_cplx_su1"/>
</dbReference>